<reference evidence="2 3" key="1">
    <citation type="journal article" date="2018" name="IMA Fungus">
        <title>IMA Genome-F 9: Draft genome sequence of Annulohypoxylon stygium, Aspergillus mulundensis, Berkeleyomyces basicola (syn. Thielaviopsis basicola), Ceratocystis smalleyi, two Cercospora beticola strains, Coleophoma cylindrospora, Fusarium fracticaudum, Phialophora cf. hyalina, and Morchella septimelata.</title>
        <authorList>
            <person name="Wingfield B.D."/>
            <person name="Bills G.F."/>
            <person name="Dong Y."/>
            <person name="Huang W."/>
            <person name="Nel W.J."/>
            <person name="Swalarsk-Parry B.S."/>
            <person name="Vaghefi N."/>
            <person name="Wilken P.M."/>
            <person name="An Z."/>
            <person name="de Beer Z.W."/>
            <person name="De Vos L."/>
            <person name="Chen L."/>
            <person name="Duong T.A."/>
            <person name="Gao Y."/>
            <person name="Hammerbacher A."/>
            <person name="Kikkert J.R."/>
            <person name="Li Y."/>
            <person name="Li H."/>
            <person name="Li K."/>
            <person name="Li Q."/>
            <person name="Liu X."/>
            <person name="Ma X."/>
            <person name="Naidoo K."/>
            <person name="Pethybridge S.J."/>
            <person name="Sun J."/>
            <person name="Steenkamp E.T."/>
            <person name="van der Nest M.A."/>
            <person name="van Wyk S."/>
            <person name="Wingfield M.J."/>
            <person name="Xiong C."/>
            <person name="Yue Q."/>
            <person name="Zhang X."/>
        </authorList>
    </citation>
    <scope>NUCLEOTIDE SEQUENCE [LARGE SCALE GENOMIC DNA]</scope>
    <source>
        <strain evidence="2 3">DSM 5745</strain>
    </source>
</reference>
<evidence type="ECO:0000256" key="1">
    <source>
        <dbReference type="SAM" id="MobiDB-lite"/>
    </source>
</evidence>
<protein>
    <submittedName>
        <fullName evidence="2">Uncharacterized protein</fullName>
    </submittedName>
</protein>
<organism evidence="2 3">
    <name type="scientific">Aspergillus mulundensis</name>
    <dbReference type="NCBI Taxonomy" id="1810919"/>
    <lineage>
        <taxon>Eukaryota</taxon>
        <taxon>Fungi</taxon>
        <taxon>Dikarya</taxon>
        <taxon>Ascomycota</taxon>
        <taxon>Pezizomycotina</taxon>
        <taxon>Eurotiomycetes</taxon>
        <taxon>Eurotiomycetidae</taxon>
        <taxon>Eurotiales</taxon>
        <taxon>Aspergillaceae</taxon>
        <taxon>Aspergillus</taxon>
        <taxon>Aspergillus subgen. Nidulantes</taxon>
    </lineage>
</organism>
<comment type="caution">
    <text evidence="2">The sequence shown here is derived from an EMBL/GenBank/DDBJ whole genome shotgun (WGS) entry which is preliminary data.</text>
</comment>
<keyword evidence="3" id="KW-1185">Reference proteome</keyword>
<dbReference type="AlphaFoldDB" id="A0A3D8SDN1"/>
<feature type="region of interest" description="Disordered" evidence="1">
    <location>
        <begin position="203"/>
        <end position="258"/>
    </location>
</feature>
<dbReference type="RefSeq" id="XP_026605552.1">
    <property type="nucleotide sequence ID" value="XM_026746556.1"/>
</dbReference>
<evidence type="ECO:0000313" key="3">
    <source>
        <dbReference type="Proteomes" id="UP000256690"/>
    </source>
</evidence>
<gene>
    <name evidence="2" type="ORF">DSM5745_04540</name>
</gene>
<feature type="compositionally biased region" description="Polar residues" evidence="1">
    <location>
        <begin position="235"/>
        <end position="257"/>
    </location>
</feature>
<accession>A0A3D8SDN1</accession>
<evidence type="ECO:0000313" key="2">
    <source>
        <dbReference type="EMBL" id="RDW84214.1"/>
    </source>
</evidence>
<dbReference type="Proteomes" id="UP000256690">
    <property type="component" value="Unassembled WGS sequence"/>
</dbReference>
<feature type="compositionally biased region" description="Acidic residues" evidence="1">
    <location>
        <begin position="206"/>
        <end position="217"/>
    </location>
</feature>
<proteinExistence type="predicted"/>
<dbReference type="GeneID" id="38114910"/>
<sequence>MSISPFNSAIRTEVTLSSRVGKLVEELKNRYPDITSTSLQSLSWSIEHLMTAAVSMMCPGPAGVTTIFESDRVRHDFDRFTEWLKATNLENPNKWTNYSPIPYHLRPLSILAPTEPIKESTTQRTPEANASRLILRSQMWDLQRQMFQVMDVLVVLAQGAEENKGEDYMVNMCSSELAPALRQVTASIKLLWQEAELAWRFSPVEDNTESPETDSTSDAETVSLPDLTPPEDLSETQADGVNNSDSDSVEMFTSDSHGNGAPWTDLAATIMHEDASPAGRKRARNKGASLRHELTTHLSVLSGHRLLTFVRAVNDSRFHAVVLAHLDRIHDAVKPIVQVELSVMLRYILQERGIEYLEHLIPNAEREIRYDRDMNGVENRAWTTELFVSGHADRAHWANKTFCVLRQHFRALGIWRD</sequence>
<name>A0A3D8SDN1_9EURO</name>
<dbReference type="EMBL" id="PVWQ01000004">
    <property type="protein sequence ID" value="RDW84214.1"/>
    <property type="molecule type" value="Genomic_DNA"/>
</dbReference>